<proteinExistence type="predicted"/>
<dbReference type="PANTHER" id="PTHR35340:SF5">
    <property type="entry name" value="ASST-DOMAIN-CONTAINING PROTEIN"/>
    <property type="match status" value="1"/>
</dbReference>
<sequence precursor="true">MKRSVTCLSISILLFAFCFAASPASAEHAFIANQGRKLFRFDENGSLDWEMEIGGAPHDMHVLPNGNLLTHEGTRVVEIDLQKKERVWSFDSKSLATESAVELHSIAPLPNGQVMVALSGEGKIYEIDRDGKVHHSITLKRDHPHPHRDTRLVRPLADGGYLVAQEGDGVVREYDHDGKITWEYDVPMFGKPAQGGHGPEAFGDAVFSALRLPNGNTLIGTGNGHSILEVTPAKEIVWQVHQNDLDGITLAWVTTLEVHPNGHIVIGNCHAGEDNPQLIEIDRDKKVHWQFKDFKHLGNAVSNSQTLSATSGVIR</sequence>
<comment type="caution">
    <text evidence="3">The sequence shown here is derived from an EMBL/GenBank/DDBJ whole genome shotgun (WGS) entry which is preliminary data.</text>
</comment>
<keyword evidence="1" id="KW-0732">Signal</keyword>
<name>A0A5C6AY03_9BACT</name>
<evidence type="ECO:0000313" key="4">
    <source>
        <dbReference type="Proteomes" id="UP000320176"/>
    </source>
</evidence>
<dbReference type="InterPro" id="IPR053143">
    <property type="entry name" value="Arylsulfate_ST"/>
</dbReference>
<dbReference type="Pfam" id="PF13360">
    <property type="entry name" value="PQQ_2"/>
    <property type="match status" value="1"/>
</dbReference>
<dbReference type="RefSeq" id="WP_197454572.1">
    <property type="nucleotide sequence ID" value="NZ_CP151726.1"/>
</dbReference>
<keyword evidence="3" id="KW-0808">Transferase</keyword>
<accession>A0A5C6AY03</accession>
<feature type="domain" description="Pyrrolo-quinoline quinone repeat" evidence="2">
    <location>
        <begin position="40"/>
        <end position="285"/>
    </location>
</feature>
<dbReference type="GO" id="GO:0016740">
    <property type="term" value="F:transferase activity"/>
    <property type="evidence" value="ECO:0007669"/>
    <property type="project" value="UniProtKB-KW"/>
</dbReference>
<dbReference type="Gene3D" id="2.130.10.10">
    <property type="entry name" value="YVTN repeat-like/Quinoprotein amine dehydrogenase"/>
    <property type="match status" value="1"/>
</dbReference>
<dbReference type="PANTHER" id="PTHR35340">
    <property type="entry name" value="PQQ ENZYME REPEAT PROTEIN-RELATED"/>
    <property type="match status" value="1"/>
</dbReference>
<gene>
    <name evidence="3" type="ORF">Pla52n_26620</name>
</gene>
<evidence type="ECO:0000256" key="1">
    <source>
        <dbReference type="SAM" id="SignalP"/>
    </source>
</evidence>
<protein>
    <submittedName>
        <fullName evidence="3">Arylsulfotransferase (ASST)</fullName>
    </submittedName>
</protein>
<feature type="chain" id="PRO_5022825149" evidence="1">
    <location>
        <begin position="27"/>
        <end position="315"/>
    </location>
</feature>
<dbReference type="InterPro" id="IPR015943">
    <property type="entry name" value="WD40/YVTN_repeat-like_dom_sf"/>
</dbReference>
<dbReference type="EMBL" id="SJPN01000003">
    <property type="protein sequence ID" value="TWU04620.1"/>
    <property type="molecule type" value="Genomic_DNA"/>
</dbReference>
<dbReference type="Proteomes" id="UP000320176">
    <property type="component" value="Unassembled WGS sequence"/>
</dbReference>
<evidence type="ECO:0000313" key="3">
    <source>
        <dbReference type="EMBL" id="TWU04620.1"/>
    </source>
</evidence>
<evidence type="ECO:0000259" key="2">
    <source>
        <dbReference type="Pfam" id="PF13360"/>
    </source>
</evidence>
<dbReference type="SUPFAM" id="SSF63829">
    <property type="entry name" value="Calcium-dependent phosphotriesterase"/>
    <property type="match status" value="1"/>
</dbReference>
<reference evidence="3 4" key="1">
    <citation type="submission" date="2019-02" db="EMBL/GenBank/DDBJ databases">
        <title>Deep-cultivation of Planctomycetes and their phenomic and genomic characterization uncovers novel biology.</title>
        <authorList>
            <person name="Wiegand S."/>
            <person name="Jogler M."/>
            <person name="Boedeker C."/>
            <person name="Pinto D."/>
            <person name="Vollmers J."/>
            <person name="Rivas-Marin E."/>
            <person name="Kohn T."/>
            <person name="Peeters S.H."/>
            <person name="Heuer A."/>
            <person name="Rast P."/>
            <person name="Oberbeckmann S."/>
            <person name="Bunk B."/>
            <person name="Jeske O."/>
            <person name="Meyerdierks A."/>
            <person name="Storesund J.E."/>
            <person name="Kallscheuer N."/>
            <person name="Luecker S."/>
            <person name="Lage O.M."/>
            <person name="Pohl T."/>
            <person name="Merkel B.J."/>
            <person name="Hornburger P."/>
            <person name="Mueller R.-W."/>
            <person name="Bruemmer F."/>
            <person name="Labrenz M."/>
            <person name="Spormann A.M."/>
            <person name="Op Den Camp H."/>
            <person name="Overmann J."/>
            <person name="Amann R."/>
            <person name="Jetten M.S.M."/>
            <person name="Mascher T."/>
            <person name="Medema M.H."/>
            <person name="Devos D.P."/>
            <person name="Kaster A.-K."/>
            <person name="Ovreas L."/>
            <person name="Rohde M."/>
            <person name="Galperin M.Y."/>
            <person name="Jogler C."/>
        </authorList>
    </citation>
    <scope>NUCLEOTIDE SEQUENCE [LARGE SCALE GENOMIC DNA]</scope>
    <source>
        <strain evidence="3 4">Pla52n</strain>
    </source>
</reference>
<dbReference type="AlphaFoldDB" id="A0A5C6AY03"/>
<organism evidence="3 4">
    <name type="scientific">Stieleria varia</name>
    <dbReference type="NCBI Taxonomy" id="2528005"/>
    <lineage>
        <taxon>Bacteria</taxon>
        <taxon>Pseudomonadati</taxon>
        <taxon>Planctomycetota</taxon>
        <taxon>Planctomycetia</taxon>
        <taxon>Pirellulales</taxon>
        <taxon>Pirellulaceae</taxon>
        <taxon>Stieleria</taxon>
    </lineage>
</organism>
<keyword evidence="4" id="KW-1185">Reference proteome</keyword>
<feature type="signal peptide" evidence="1">
    <location>
        <begin position="1"/>
        <end position="26"/>
    </location>
</feature>
<dbReference type="InterPro" id="IPR002372">
    <property type="entry name" value="PQQ_rpt_dom"/>
</dbReference>